<proteinExistence type="predicted"/>
<dbReference type="SUPFAM" id="SSF53756">
    <property type="entry name" value="UDP-Glycosyltransferase/glycogen phosphorylase"/>
    <property type="match status" value="1"/>
</dbReference>
<dbReference type="GO" id="GO:0000271">
    <property type="term" value="P:polysaccharide biosynthetic process"/>
    <property type="evidence" value="ECO:0007669"/>
    <property type="project" value="InterPro"/>
</dbReference>
<sequence length="507" mass="56739">MYRPRPRTRAEHESLAGYLRQTLTASQLERVLLVSFNQWDFGIAALAEVGATLNTMGTQPQFALWASKTPTKDVGWTTSPFVASALGSPGRDQKLKKALKAFGLSKQAFHQPPEKHWRPKTEIELPVEPIRTQIRQLTYRGAPVGRAILQVNPDTNTPVTDDHRWPQAWITATSRSYAYAYDQTLALIEEQAISAMVIFNGRFLHDSAAASAAETAGIPVLSYDKGGNDTDFDLTLDATHDWSALQRRMLTMYEQWPPDERDLIGGSWFEERSTHADPRNERFVESQNIGEGIERPETQCLVGYFSSSGDEISELDLDWSQYFYGQPEALQALSTACKELGYSLLVRTHPHKRMKPKRDVEDWLTAVAQAKPDIHIDQFSSTDSYTLMKQVDVVVTYGSTTGVEAAYAQRPVIVLGPSAYDELGCATRVTNTAELKEALAARTVGKREGATSYGLMMKRRGFAFEFVQLDSYGIASLCGIDFDEPRAMVRQLSHAIERLQKKVLTRS</sequence>
<protein>
    <submittedName>
        <fullName evidence="1">Unannotated protein</fullName>
    </submittedName>
</protein>
<name>A0A6J6I1U5_9ZZZZ</name>
<accession>A0A6J6I1U5</accession>
<dbReference type="InterPro" id="IPR043148">
    <property type="entry name" value="TagF_C"/>
</dbReference>
<dbReference type="GO" id="GO:0015774">
    <property type="term" value="P:polysaccharide transport"/>
    <property type="evidence" value="ECO:0007669"/>
    <property type="project" value="InterPro"/>
</dbReference>
<gene>
    <name evidence="1" type="ORF">UFOPK1908_00632</name>
</gene>
<dbReference type="EMBL" id="CAEZVB010000021">
    <property type="protein sequence ID" value="CAB4619306.1"/>
    <property type="molecule type" value="Genomic_DNA"/>
</dbReference>
<dbReference type="Gene3D" id="3.40.50.12580">
    <property type="match status" value="1"/>
</dbReference>
<organism evidence="1">
    <name type="scientific">freshwater metagenome</name>
    <dbReference type="NCBI Taxonomy" id="449393"/>
    <lineage>
        <taxon>unclassified sequences</taxon>
        <taxon>metagenomes</taxon>
        <taxon>ecological metagenomes</taxon>
    </lineage>
</organism>
<dbReference type="InterPro" id="IPR007833">
    <property type="entry name" value="Capsule_polysaccharide_synth"/>
</dbReference>
<dbReference type="Pfam" id="PF05159">
    <property type="entry name" value="Capsule_synth"/>
    <property type="match status" value="1"/>
</dbReference>
<dbReference type="AlphaFoldDB" id="A0A6J6I1U5"/>
<reference evidence="1" key="1">
    <citation type="submission" date="2020-05" db="EMBL/GenBank/DDBJ databases">
        <authorList>
            <person name="Chiriac C."/>
            <person name="Salcher M."/>
            <person name="Ghai R."/>
            <person name="Kavagutti S V."/>
        </authorList>
    </citation>
    <scope>NUCLEOTIDE SEQUENCE</scope>
</reference>
<evidence type="ECO:0000313" key="1">
    <source>
        <dbReference type="EMBL" id="CAB4619306.1"/>
    </source>
</evidence>